<keyword evidence="4 7" id="KW-0238">DNA-binding</keyword>
<dbReference type="SUPFAM" id="SSF81273">
    <property type="entry name" value="H-NS histone-like proteins"/>
    <property type="match status" value="3"/>
</dbReference>
<organism evidence="7 8">
    <name type="scientific">Paraburkholderia susongensis</name>
    <dbReference type="NCBI Taxonomy" id="1515439"/>
    <lineage>
        <taxon>Bacteria</taxon>
        <taxon>Pseudomonadati</taxon>
        <taxon>Pseudomonadota</taxon>
        <taxon>Betaproteobacteria</taxon>
        <taxon>Burkholderiales</taxon>
        <taxon>Burkholderiaceae</taxon>
        <taxon>Paraburkholderia</taxon>
    </lineage>
</organism>
<dbReference type="RefSeq" id="WP_085483301.1">
    <property type="nucleotide sequence ID" value="NZ_FXAT01000003.1"/>
</dbReference>
<dbReference type="STRING" id="1515439.SAMN06265784_103677"/>
<keyword evidence="8" id="KW-1185">Reference proteome</keyword>
<dbReference type="Gene3D" id="4.10.430.30">
    <property type="match status" value="3"/>
</dbReference>
<comment type="similarity">
    <text evidence="2">Belongs to the histone-like protein H-NS family.</text>
</comment>
<feature type="domain" description="DNA-binding protein H-NS-like C-terminal" evidence="6">
    <location>
        <begin position="126"/>
        <end position="166"/>
    </location>
</feature>
<evidence type="ECO:0000313" key="7">
    <source>
        <dbReference type="EMBL" id="SMG39482.1"/>
    </source>
</evidence>
<accession>A0A1X7KFY4</accession>
<evidence type="ECO:0000259" key="6">
    <source>
        <dbReference type="SMART" id="SM00528"/>
    </source>
</evidence>
<evidence type="ECO:0000256" key="5">
    <source>
        <dbReference type="SAM" id="MobiDB-lite"/>
    </source>
</evidence>
<dbReference type="SMART" id="SM00528">
    <property type="entry name" value="HNS"/>
    <property type="match status" value="3"/>
</dbReference>
<dbReference type="PANTHER" id="PTHR38097">
    <property type="match status" value="1"/>
</dbReference>
<comment type="subcellular location">
    <subcellularLocation>
        <location evidence="1">Cytoplasm</location>
        <location evidence="1">Nucleoid</location>
    </subcellularLocation>
</comment>
<dbReference type="Pfam" id="PF00816">
    <property type="entry name" value="Histone_HNS"/>
    <property type="match status" value="3"/>
</dbReference>
<evidence type="ECO:0000313" key="8">
    <source>
        <dbReference type="Proteomes" id="UP000193228"/>
    </source>
</evidence>
<dbReference type="GO" id="GO:0003677">
    <property type="term" value="F:DNA binding"/>
    <property type="evidence" value="ECO:0007669"/>
    <property type="project" value="UniProtKB-KW"/>
</dbReference>
<dbReference type="GO" id="GO:0009295">
    <property type="term" value="C:nucleoid"/>
    <property type="evidence" value="ECO:0007669"/>
    <property type="project" value="UniProtKB-SubCell"/>
</dbReference>
<dbReference type="AlphaFoldDB" id="A0A1X7KFY4"/>
<evidence type="ECO:0000256" key="2">
    <source>
        <dbReference type="ARBA" id="ARBA00010610"/>
    </source>
</evidence>
<protein>
    <submittedName>
        <fullName evidence="7">DNA-binding protein H-NS</fullName>
    </submittedName>
</protein>
<feature type="region of interest" description="Disordered" evidence="5">
    <location>
        <begin position="124"/>
        <end position="148"/>
    </location>
</feature>
<proteinExistence type="inferred from homology"/>
<dbReference type="EMBL" id="FXAT01000003">
    <property type="protein sequence ID" value="SMG39482.1"/>
    <property type="molecule type" value="Genomic_DNA"/>
</dbReference>
<evidence type="ECO:0000256" key="3">
    <source>
        <dbReference type="ARBA" id="ARBA00022490"/>
    </source>
</evidence>
<dbReference type="PANTHER" id="PTHR38097:SF2">
    <property type="entry name" value="DNA-BINDING PROTEIN STPA"/>
    <property type="match status" value="1"/>
</dbReference>
<evidence type="ECO:0000256" key="1">
    <source>
        <dbReference type="ARBA" id="ARBA00004453"/>
    </source>
</evidence>
<sequence length="332" mass="34108">MATTLEAIQAKMDKLKTQADALIAKQSSSIIEKIRELMAKHGLTTADIDAHVGGKQRATKAVAKTTSKGSTAAVKYRDPKSGATWTGHGRAPSWIAAAKKRDKFLVDGGAATAKPAPVSKVKTAGNYVRGPQPAMYQDPKSGATWSGRGRAPAWLADVRDRNNFLIAGGAEATVVTTAGTASKSKAAVKKASKAVGTTGGKGQRKGPQPVMYLDPKTGASWSGRGRAPAWLAGAKDRSKFLIDGASAAADVSASTETKPSVKKAVARKAVVKKVAATKSAPTKKAAVKKVVAKKAVSAKVPAKKTPAKNAPRQSVAVPAPVAAVESAAELTT</sequence>
<dbReference type="OrthoDB" id="5297879at2"/>
<name>A0A1X7KFY4_9BURK</name>
<dbReference type="Proteomes" id="UP000193228">
    <property type="component" value="Unassembled WGS sequence"/>
</dbReference>
<reference evidence="8" key="1">
    <citation type="submission" date="2017-04" db="EMBL/GenBank/DDBJ databases">
        <authorList>
            <person name="Varghese N."/>
            <person name="Submissions S."/>
        </authorList>
    </citation>
    <scope>NUCLEOTIDE SEQUENCE [LARGE SCALE GENOMIC DNA]</scope>
    <source>
        <strain evidence="8">LMG 29540</strain>
    </source>
</reference>
<keyword evidence="3" id="KW-0963">Cytoplasm</keyword>
<gene>
    <name evidence="7" type="ORF">SAMN06265784_103677</name>
</gene>
<evidence type="ECO:0000256" key="4">
    <source>
        <dbReference type="ARBA" id="ARBA00023125"/>
    </source>
</evidence>
<dbReference type="InterPro" id="IPR027444">
    <property type="entry name" value="H-NS_C_dom"/>
</dbReference>
<feature type="domain" description="DNA-binding protein H-NS-like C-terminal" evidence="6">
    <location>
        <begin position="66"/>
        <end position="106"/>
    </location>
</feature>
<feature type="domain" description="DNA-binding protein H-NS-like C-terminal" evidence="6">
    <location>
        <begin position="202"/>
        <end position="242"/>
    </location>
</feature>